<proteinExistence type="predicted"/>
<organism evidence="3 4">
    <name type="scientific">Heligmosomoides polygyrus</name>
    <name type="common">Parasitic roundworm</name>
    <dbReference type="NCBI Taxonomy" id="6339"/>
    <lineage>
        <taxon>Eukaryota</taxon>
        <taxon>Metazoa</taxon>
        <taxon>Ecdysozoa</taxon>
        <taxon>Nematoda</taxon>
        <taxon>Chromadorea</taxon>
        <taxon>Rhabditida</taxon>
        <taxon>Rhabditina</taxon>
        <taxon>Rhabditomorpha</taxon>
        <taxon>Strongyloidea</taxon>
        <taxon>Heligmosomidae</taxon>
        <taxon>Heligmosomoides</taxon>
    </lineage>
</organism>
<feature type="compositionally biased region" description="Low complexity" evidence="1">
    <location>
        <begin position="1"/>
        <end position="12"/>
    </location>
</feature>
<evidence type="ECO:0000313" key="2">
    <source>
        <dbReference type="EMBL" id="VDO99182.1"/>
    </source>
</evidence>
<accession>A0A183FZT6</accession>
<accession>A0A3P8DSP2</accession>
<dbReference type="Proteomes" id="UP000050761">
    <property type="component" value="Unassembled WGS sequence"/>
</dbReference>
<protein>
    <submittedName>
        <fullName evidence="4">Secreted protein</fullName>
    </submittedName>
</protein>
<gene>
    <name evidence="2" type="ORF">HPBE_LOCUS14301</name>
</gene>
<name>A0A183FZT6_HELPZ</name>
<reference evidence="2 3" key="1">
    <citation type="submission" date="2018-11" db="EMBL/GenBank/DDBJ databases">
        <authorList>
            <consortium name="Pathogen Informatics"/>
        </authorList>
    </citation>
    <scope>NUCLEOTIDE SEQUENCE [LARGE SCALE GENOMIC DNA]</scope>
</reference>
<evidence type="ECO:0000313" key="4">
    <source>
        <dbReference type="WBParaSite" id="HPBE_0001430001-mRNA-1"/>
    </source>
</evidence>
<evidence type="ECO:0000256" key="1">
    <source>
        <dbReference type="SAM" id="MobiDB-lite"/>
    </source>
</evidence>
<dbReference type="AlphaFoldDB" id="A0A183FZT6"/>
<keyword evidence="3" id="KW-1185">Reference proteome</keyword>
<feature type="region of interest" description="Disordered" evidence="1">
    <location>
        <begin position="1"/>
        <end position="21"/>
    </location>
</feature>
<dbReference type="EMBL" id="UZAH01028301">
    <property type="protein sequence ID" value="VDO99182.1"/>
    <property type="molecule type" value="Genomic_DNA"/>
</dbReference>
<dbReference type="WBParaSite" id="HPBE_0001430001-mRNA-1">
    <property type="protein sequence ID" value="HPBE_0001430001-mRNA-1"/>
    <property type="gene ID" value="HPBE_0001430001"/>
</dbReference>
<reference evidence="4" key="2">
    <citation type="submission" date="2019-09" db="UniProtKB">
        <authorList>
            <consortium name="WormBaseParasite"/>
        </authorList>
    </citation>
    <scope>IDENTIFICATION</scope>
</reference>
<evidence type="ECO:0000313" key="3">
    <source>
        <dbReference type="Proteomes" id="UP000050761"/>
    </source>
</evidence>
<sequence>MLAAGAGAAAGDGDLDGRGWDVRRRQDEGACTSESGAARSTCANAIDRLPFMAIDRCSPRQQLAPHPHPSPAGKLALAHCTSIVRKRDVATCSRSATGHGVL</sequence>